<keyword evidence="7" id="KW-0862">Zinc</keyword>
<dbReference type="Gene3D" id="3.30.40.10">
    <property type="entry name" value="Zinc/RING finger domain, C3HC4 (zinc finger)"/>
    <property type="match status" value="1"/>
</dbReference>
<dbReference type="InterPro" id="IPR051653">
    <property type="entry name" value="E3_ligase_sorting_rcpt"/>
</dbReference>
<evidence type="ECO:0000256" key="3">
    <source>
        <dbReference type="ARBA" id="ARBA00012483"/>
    </source>
</evidence>
<dbReference type="InterPro" id="IPR001841">
    <property type="entry name" value="Znf_RING"/>
</dbReference>
<feature type="region of interest" description="Disordered" evidence="11">
    <location>
        <begin position="281"/>
        <end position="321"/>
    </location>
</feature>
<evidence type="ECO:0000256" key="8">
    <source>
        <dbReference type="ARBA" id="ARBA00022989"/>
    </source>
</evidence>
<dbReference type="SUPFAM" id="SSF52025">
    <property type="entry name" value="PA domain"/>
    <property type="match status" value="1"/>
</dbReference>
<evidence type="ECO:0000313" key="15">
    <source>
        <dbReference type="EMBL" id="THH00822.1"/>
    </source>
</evidence>
<reference evidence="15 16" key="1">
    <citation type="submission" date="2019-02" db="EMBL/GenBank/DDBJ databases">
        <title>Genome sequencing of the rare red list fungi Phlebia centrifuga.</title>
        <authorList>
            <person name="Buettner E."/>
            <person name="Kellner H."/>
        </authorList>
    </citation>
    <scope>NUCLEOTIDE SEQUENCE [LARGE SCALE GENOMIC DNA]</scope>
    <source>
        <strain evidence="15 16">DSM 108282</strain>
    </source>
</reference>
<organism evidence="15 16">
    <name type="scientific">Hermanssonia centrifuga</name>
    <dbReference type="NCBI Taxonomy" id="98765"/>
    <lineage>
        <taxon>Eukaryota</taxon>
        <taxon>Fungi</taxon>
        <taxon>Dikarya</taxon>
        <taxon>Basidiomycota</taxon>
        <taxon>Agaricomycotina</taxon>
        <taxon>Agaricomycetes</taxon>
        <taxon>Polyporales</taxon>
        <taxon>Meruliaceae</taxon>
        <taxon>Hermanssonia</taxon>
    </lineage>
</organism>
<evidence type="ECO:0000256" key="4">
    <source>
        <dbReference type="ARBA" id="ARBA00022692"/>
    </source>
</evidence>
<comment type="catalytic activity">
    <reaction evidence="1">
        <text>S-ubiquitinyl-[E2 ubiquitin-conjugating enzyme]-L-cysteine + [acceptor protein]-L-lysine = [E2 ubiquitin-conjugating enzyme]-L-cysteine + N(6)-ubiquitinyl-[acceptor protein]-L-lysine.</text>
        <dbReference type="EC" id="2.3.2.27"/>
    </reaction>
</comment>
<dbReference type="Gene3D" id="3.50.30.30">
    <property type="match status" value="1"/>
</dbReference>
<evidence type="ECO:0000313" key="16">
    <source>
        <dbReference type="Proteomes" id="UP000309038"/>
    </source>
</evidence>
<keyword evidence="5" id="KW-0479">Metal-binding</keyword>
<feature type="chain" id="PRO_5020791383" description="RING-type E3 ubiquitin transferase" evidence="13">
    <location>
        <begin position="23"/>
        <end position="414"/>
    </location>
</feature>
<evidence type="ECO:0000256" key="5">
    <source>
        <dbReference type="ARBA" id="ARBA00022723"/>
    </source>
</evidence>
<dbReference type="GO" id="GO:0008270">
    <property type="term" value="F:zinc ion binding"/>
    <property type="evidence" value="ECO:0007669"/>
    <property type="project" value="UniProtKB-KW"/>
</dbReference>
<evidence type="ECO:0000256" key="12">
    <source>
        <dbReference type="SAM" id="Phobius"/>
    </source>
</evidence>
<evidence type="ECO:0000256" key="9">
    <source>
        <dbReference type="ARBA" id="ARBA00023136"/>
    </source>
</evidence>
<evidence type="ECO:0000256" key="7">
    <source>
        <dbReference type="ARBA" id="ARBA00022833"/>
    </source>
</evidence>
<keyword evidence="6 10" id="KW-0863">Zinc-finger</keyword>
<proteinExistence type="predicted"/>
<evidence type="ECO:0000256" key="1">
    <source>
        <dbReference type="ARBA" id="ARBA00000900"/>
    </source>
</evidence>
<evidence type="ECO:0000256" key="13">
    <source>
        <dbReference type="SAM" id="SignalP"/>
    </source>
</evidence>
<dbReference type="InterPro" id="IPR003137">
    <property type="entry name" value="PA_domain"/>
</dbReference>
<dbReference type="GO" id="GO:0061630">
    <property type="term" value="F:ubiquitin protein ligase activity"/>
    <property type="evidence" value="ECO:0007669"/>
    <property type="project" value="UniProtKB-EC"/>
</dbReference>
<dbReference type="AlphaFoldDB" id="A0A4S4KQD3"/>
<keyword evidence="4 12" id="KW-0812">Transmembrane</keyword>
<dbReference type="PANTHER" id="PTHR47168:SF1">
    <property type="entry name" value="OS02G0798600 PROTEIN"/>
    <property type="match status" value="1"/>
</dbReference>
<dbReference type="Pfam" id="PF13639">
    <property type="entry name" value="zf-RING_2"/>
    <property type="match status" value="1"/>
</dbReference>
<comment type="subcellular location">
    <subcellularLocation>
        <location evidence="2">Membrane</location>
        <topology evidence="2">Single-pass membrane protein</topology>
    </subcellularLocation>
</comment>
<dbReference type="PANTHER" id="PTHR47168">
    <property type="entry name" value="RING ZINC FINGER DOMAIN SUPERFAMILY PROTEIN-RELATED"/>
    <property type="match status" value="1"/>
</dbReference>
<dbReference type="PROSITE" id="PS50089">
    <property type="entry name" value="ZF_RING_2"/>
    <property type="match status" value="1"/>
</dbReference>
<dbReference type="EMBL" id="SGPJ01000039">
    <property type="protein sequence ID" value="THH00822.1"/>
    <property type="molecule type" value="Genomic_DNA"/>
</dbReference>
<dbReference type="InterPro" id="IPR046450">
    <property type="entry name" value="PA_dom_sf"/>
</dbReference>
<feature type="compositionally biased region" description="Basic and acidic residues" evidence="11">
    <location>
        <begin position="281"/>
        <end position="290"/>
    </location>
</feature>
<feature type="transmembrane region" description="Helical" evidence="12">
    <location>
        <begin position="224"/>
        <end position="248"/>
    </location>
</feature>
<sequence>MHITSFVAGTFVCTCLFSQVHGHPIDWFRKVASSSREDGSWLWGWAWAADGSVSVVDRSPALVYPARPASFGIELSDPLLGYVIPLSSFTAPCSAGNNTSHYPFIPNPVQGCPDLCVDGPYKPDQFESWIALVQRGGCPFVEKARQAQKLGAKAIVVGGDRENPDALLNMYSERESSDVRIAATFIKYWDYAELSALIASSNTSHQGLRTVSLLLSTEYSAWEWYSPIITFIVILLLPSLLTFVTLLIHRIRAARAAQRDRAPEEFVHSLPWRVWTGSGWEKHEASRPPPEDPLESQAGPPERDLESGVIAPSSSCGNGEEPQWVDEQMECAICLEIFAKGDRVRVLPCNHLFHLNEVDEWLISKKKVCPICKADITQPRPNAPSNRSTAEQPTTPTTTDEATERTPLLTPLSS</sequence>
<evidence type="ECO:0000256" key="11">
    <source>
        <dbReference type="SAM" id="MobiDB-lite"/>
    </source>
</evidence>
<dbReference type="Pfam" id="PF02225">
    <property type="entry name" value="PA"/>
    <property type="match status" value="1"/>
</dbReference>
<evidence type="ECO:0000256" key="6">
    <source>
        <dbReference type="ARBA" id="ARBA00022771"/>
    </source>
</evidence>
<evidence type="ECO:0000256" key="10">
    <source>
        <dbReference type="PROSITE-ProRule" id="PRU00175"/>
    </source>
</evidence>
<feature type="signal peptide" evidence="13">
    <location>
        <begin position="1"/>
        <end position="22"/>
    </location>
</feature>
<dbReference type="InterPro" id="IPR013083">
    <property type="entry name" value="Znf_RING/FYVE/PHD"/>
</dbReference>
<accession>A0A4S4KQD3</accession>
<dbReference type="Proteomes" id="UP000309038">
    <property type="component" value="Unassembled WGS sequence"/>
</dbReference>
<feature type="compositionally biased region" description="Low complexity" evidence="11">
    <location>
        <begin position="389"/>
        <end position="400"/>
    </location>
</feature>
<dbReference type="EC" id="2.3.2.27" evidence="3"/>
<gene>
    <name evidence="15" type="ORF">EW026_g1774</name>
</gene>
<keyword evidence="8 12" id="KW-1133">Transmembrane helix</keyword>
<keyword evidence="9 12" id="KW-0472">Membrane</keyword>
<comment type="caution">
    <text evidence="15">The sequence shown here is derived from an EMBL/GenBank/DDBJ whole genome shotgun (WGS) entry which is preliminary data.</text>
</comment>
<dbReference type="FunFam" id="3.30.40.10:FF:000388">
    <property type="entry name" value="Putative RING zinc finger domain superfamily protein"/>
    <property type="match status" value="1"/>
</dbReference>
<dbReference type="SMART" id="SM00184">
    <property type="entry name" value="RING"/>
    <property type="match status" value="1"/>
</dbReference>
<feature type="region of interest" description="Disordered" evidence="11">
    <location>
        <begin position="375"/>
        <end position="414"/>
    </location>
</feature>
<dbReference type="SUPFAM" id="SSF57850">
    <property type="entry name" value="RING/U-box"/>
    <property type="match status" value="1"/>
</dbReference>
<protein>
    <recommendedName>
        <fullName evidence="3">RING-type E3 ubiquitin transferase</fullName>
        <ecNumber evidence="3">2.3.2.27</ecNumber>
    </recommendedName>
</protein>
<dbReference type="GO" id="GO:0016020">
    <property type="term" value="C:membrane"/>
    <property type="evidence" value="ECO:0007669"/>
    <property type="project" value="UniProtKB-SubCell"/>
</dbReference>
<name>A0A4S4KQD3_9APHY</name>
<feature type="compositionally biased region" description="Polar residues" evidence="11">
    <location>
        <begin position="379"/>
        <end position="388"/>
    </location>
</feature>
<evidence type="ECO:0000256" key="2">
    <source>
        <dbReference type="ARBA" id="ARBA00004167"/>
    </source>
</evidence>
<keyword evidence="13" id="KW-0732">Signal</keyword>
<feature type="domain" description="RING-type" evidence="14">
    <location>
        <begin position="331"/>
        <end position="373"/>
    </location>
</feature>
<keyword evidence="16" id="KW-1185">Reference proteome</keyword>
<evidence type="ECO:0000259" key="14">
    <source>
        <dbReference type="PROSITE" id="PS50089"/>
    </source>
</evidence>